<dbReference type="Proteomes" id="UP000077266">
    <property type="component" value="Unassembled WGS sequence"/>
</dbReference>
<gene>
    <name evidence="2" type="ORF">EXIGLDRAFT_721005</name>
</gene>
<accession>A0A165G2V0</accession>
<evidence type="ECO:0000313" key="3">
    <source>
        <dbReference type="Proteomes" id="UP000077266"/>
    </source>
</evidence>
<feature type="region of interest" description="Disordered" evidence="1">
    <location>
        <begin position="1"/>
        <end position="33"/>
    </location>
</feature>
<dbReference type="AlphaFoldDB" id="A0A165G2V0"/>
<proteinExistence type="predicted"/>
<evidence type="ECO:0000313" key="2">
    <source>
        <dbReference type="EMBL" id="KZV89902.1"/>
    </source>
</evidence>
<evidence type="ECO:0000256" key="1">
    <source>
        <dbReference type="SAM" id="MobiDB-lite"/>
    </source>
</evidence>
<name>A0A165G2V0_EXIGL</name>
<keyword evidence="3" id="KW-1185">Reference proteome</keyword>
<reference evidence="2 3" key="1">
    <citation type="journal article" date="2016" name="Mol. Biol. Evol.">
        <title>Comparative Genomics of Early-Diverging Mushroom-Forming Fungi Provides Insights into the Origins of Lignocellulose Decay Capabilities.</title>
        <authorList>
            <person name="Nagy L.G."/>
            <person name="Riley R."/>
            <person name="Tritt A."/>
            <person name="Adam C."/>
            <person name="Daum C."/>
            <person name="Floudas D."/>
            <person name="Sun H."/>
            <person name="Yadav J.S."/>
            <person name="Pangilinan J."/>
            <person name="Larsson K.H."/>
            <person name="Matsuura K."/>
            <person name="Barry K."/>
            <person name="Labutti K."/>
            <person name="Kuo R."/>
            <person name="Ohm R.A."/>
            <person name="Bhattacharya S.S."/>
            <person name="Shirouzu T."/>
            <person name="Yoshinaga Y."/>
            <person name="Martin F.M."/>
            <person name="Grigoriev I.V."/>
            <person name="Hibbett D.S."/>
        </authorList>
    </citation>
    <scope>NUCLEOTIDE SEQUENCE [LARGE SCALE GENOMIC DNA]</scope>
    <source>
        <strain evidence="2 3">HHB12029</strain>
    </source>
</reference>
<sequence>MPATSPDDGTFSQSRSSSMVNTGTAGHGVSSGVNSAAGATAVTVSQLFPVLIPAVQADTQLPTDLNQFWGRETV</sequence>
<protein>
    <submittedName>
        <fullName evidence="2">Uncharacterized protein</fullName>
    </submittedName>
</protein>
<organism evidence="2 3">
    <name type="scientific">Exidia glandulosa HHB12029</name>
    <dbReference type="NCBI Taxonomy" id="1314781"/>
    <lineage>
        <taxon>Eukaryota</taxon>
        <taxon>Fungi</taxon>
        <taxon>Dikarya</taxon>
        <taxon>Basidiomycota</taxon>
        <taxon>Agaricomycotina</taxon>
        <taxon>Agaricomycetes</taxon>
        <taxon>Auriculariales</taxon>
        <taxon>Exidiaceae</taxon>
        <taxon>Exidia</taxon>
    </lineage>
</organism>
<dbReference type="EMBL" id="KV426061">
    <property type="protein sequence ID" value="KZV89902.1"/>
    <property type="molecule type" value="Genomic_DNA"/>
</dbReference>
<feature type="compositionally biased region" description="Polar residues" evidence="1">
    <location>
        <begin position="10"/>
        <end position="24"/>
    </location>
</feature>
<dbReference type="InParanoid" id="A0A165G2V0"/>